<protein>
    <submittedName>
        <fullName evidence="6">Alpha-mannosidase</fullName>
    </submittedName>
</protein>
<dbReference type="EMBL" id="JAKNGE010000023">
    <property type="protein sequence ID" value="MCG4747293.1"/>
    <property type="molecule type" value="Genomic_DNA"/>
</dbReference>
<dbReference type="Pfam" id="PF07748">
    <property type="entry name" value="Glyco_hydro_38C"/>
    <property type="match status" value="1"/>
</dbReference>
<dbReference type="RefSeq" id="WP_238053729.1">
    <property type="nucleotide sequence ID" value="NZ_JAKNGE010000023.1"/>
</dbReference>
<accession>A0AAW5C594</accession>
<evidence type="ECO:0000256" key="2">
    <source>
        <dbReference type="ARBA" id="ARBA00022723"/>
    </source>
</evidence>
<dbReference type="SUPFAM" id="SSF88713">
    <property type="entry name" value="Glycoside hydrolase/deacetylase"/>
    <property type="match status" value="1"/>
</dbReference>
<reference evidence="6" key="1">
    <citation type="submission" date="2022-01" db="EMBL/GenBank/DDBJ databases">
        <title>Collection of gut derived symbiotic bacterial strains cultured from healthy donors.</title>
        <authorList>
            <person name="Lin H."/>
            <person name="Kohout C."/>
            <person name="Waligurski E."/>
            <person name="Pamer E.G."/>
        </authorList>
    </citation>
    <scope>NUCLEOTIDE SEQUENCE</scope>
    <source>
        <strain evidence="6">DFI.6.55</strain>
    </source>
</reference>
<dbReference type="InterPro" id="IPR041147">
    <property type="entry name" value="GH38_C"/>
</dbReference>
<dbReference type="InterPro" id="IPR027291">
    <property type="entry name" value="Glyco_hydro_38_N_sf"/>
</dbReference>
<dbReference type="InterPro" id="IPR011013">
    <property type="entry name" value="Gal_mutarotase_sf_dom"/>
</dbReference>
<gene>
    <name evidence="6" type="ORF">L0N08_17855</name>
</gene>
<keyword evidence="3" id="KW-0378">Hydrolase</keyword>
<sequence>MDIFFTEEKLACRIDALAPWRMRDAIKAHGLRMMECPPEEVNPSPPPMDSKWTEAVLGQEWSGRDKYLWLTCDLEFPVQWNGRQLVGLFDFGVTGSCSTYGFEALLYVDGVPFQGVDTHHQEVYFPEHFAGRTVPVVFRLWSGLEGGGVPRIMTHVFRQAETAWLDESVDQLYYAGRMILETLPLLSDNDPVRTALRNALNQALLEVDWRDEGSTSFHASVQTAWGTLDRLLNSMDKQSVVDLVCVGHTHIDVAWLWRYKHTREKSARSFSTVLRLMEQYPEYTFLQSQPQLYEYIKNDFPEIYEGIRQKIREGRWEVDGGMWIEADCNIPSGESLTRQILVGTRFTEKEFGTRMHYLWLPDVFGYSWALPQILKKSGLDTFITTKISWNECNQMPHDTFYWVGIDGTKILTHFITTPAASEEQGTWYYTYNGEMVPGAAAGIWNNYRNKDLTSKLLMAYGYGDGGGGVNREELEQRRIIDRLPGLPRIRHGNGARYFKELQDKADSASAYFPEWDGELYLENHRGTYTSHAYNKWMNRRLEYLYRDTEWLATMAACSQGRLSGKEQETLTEGWKIILRNQFHDVIPGSAIREVYEDSFQEYKEAWGIGEKISGDACHILAQGRDGLSVINSGSWTYEGLVELPDLPDTTYLDPDGRPCPMQRCKGKTYISCTVPPMSIKSLTTVKASAPKEQAPDVKTVFTFDGHVLSTPYYEIAFNEKGQLTSLYDKENRRQVLAPGERGNILQFFEDRPNMCDAWNINLFYQEKMWEAEDLVTMELTENGPLYAVVHLEWKYSKSYIWQDLCVYAGERRIDFKTQVDMHETHQLMKAAFPVDIRTTYATYDIQYGNVRRPNNWNTSWDIAKFEMVLHKWVDLSDSGYGVSLMNDSKYGCDVKGNLLRLTLIKTATNPDYLQDQGMHQFTYSLYPHTGDVAHSHTEQTAYYLNNPVRTCAGTIQTDSFLRFSAENIMMDAVKCSEDQKYLVVRFHEFAGAQTPLTITPGFNYTAWTIGSLLEDPIEDFHGSGCVELTMHPFEINTLLFQLS</sequence>
<feature type="domain" description="Glycoside hydrolase family 38 central" evidence="5">
    <location>
        <begin position="522"/>
        <end position="602"/>
    </location>
</feature>
<dbReference type="InterPro" id="IPR015341">
    <property type="entry name" value="Glyco_hydro_38_cen"/>
</dbReference>
<dbReference type="InterPro" id="IPR000602">
    <property type="entry name" value="Glyco_hydro_38_N"/>
</dbReference>
<dbReference type="FunFam" id="2.70.98.30:FF:000010">
    <property type="entry name" value="Cytosolic alpha-mannosidase"/>
    <property type="match status" value="1"/>
</dbReference>
<dbReference type="PANTHER" id="PTHR46017">
    <property type="entry name" value="ALPHA-MANNOSIDASE 2C1"/>
    <property type="match status" value="1"/>
</dbReference>
<dbReference type="Gene3D" id="2.60.40.2220">
    <property type="match status" value="1"/>
</dbReference>
<dbReference type="SUPFAM" id="SSF88688">
    <property type="entry name" value="Families 57/38 glycoside transferase middle domain"/>
    <property type="match status" value="1"/>
</dbReference>
<evidence type="ECO:0000256" key="1">
    <source>
        <dbReference type="ARBA" id="ARBA00009792"/>
    </source>
</evidence>
<proteinExistence type="inferred from homology"/>
<dbReference type="FunFam" id="1.20.1270.50:FF:000004">
    <property type="entry name" value="alpha-mannosidase 2C1 isoform X1"/>
    <property type="match status" value="1"/>
</dbReference>
<evidence type="ECO:0000313" key="6">
    <source>
        <dbReference type="EMBL" id="MCG4747293.1"/>
    </source>
</evidence>
<dbReference type="SUPFAM" id="SSF74650">
    <property type="entry name" value="Galactose mutarotase-like"/>
    <property type="match status" value="1"/>
</dbReference>
<dbReference type="Gene3D" id="1.20.1270.50">
    <property type="entry name" value="Glycoside hydrolase family 38, central domain"/>
    <property type="match status" value="1"/>
</dbReference>
<comment type="similarity">
    <text evidence="1">Belongs to the glycosyl hydrolase 38 family.</text>
</comment>
<dbReference type="GO" id="GO:0030246">
    <property type="term" value="F:carbohydrate binding"/>
    <property type="evidence" value="ECO:0007669"/>
    <property type="project" value="InterPro"/>
</dbReference>
<dbReference type="InterPro" id="IPR037094">
    <property type="entry name" value="Glyco_hydro_38_cen_sf"/>
</dbReference>
<dbReference type="InterPro" id="IPR028995">
    <property type="entry name" value="Glyco_hydro_57/38_cen_sf"/>
</dbReference>
<keyword evidence="2" id="KW-0479">Metal-binding</keyword>
<dbReference type="InterPro" id="IPR011330">
    <property type="entry name" value="Glyco_hydro/deAcase_b/a-brl"/>
</dbReference>
<keyword evidence="4" id="KW-0326">Glycosidase</keyword>
<dbReference type="GO" id="GO:0004559">
    <property type="term" value="F:alpha-mannosidase activity"/>
    <property type="evidence" value="ECO:0007669"/>
    <property type="project" value="InterPro"/>
</dbReference>
<dbReference type="Pfam" id="PF01074">
    <property type="entry name" value="Glyco_hydro_38N"/>
    <property type="match status" value="1"/>
</dbReference>
<dbReference type="Gene3D" id="2.70.98.30">
    <property type="entry name" value="Golgi alpha-mannosidase II, domain 4"/>
    <property type="match status" value="1"/>
</dbReference>
<dbReference type="GO" id="GO:0009313">
    <property type="term" value="P:oligosaccharide catabolic process"/>
    <property type="evidence" value="ECO:0007669"/>
    <property type="project" value="TreeGrafter"/>
</dbReference>
<dbReference type="InterPro" id="IPR011682">
    <property type="entry name" value="Glyco_hydro_38_C"/>
</dbReference>
<evidence type="ECO:0000259" key="5">
    <source>
        <dbReference type="SMART" id="SM00872"/>
    </source>
</evidence>
<dbReference type="GO" id="GO:0006013">
    <property type="term" value="P:mannose metabolic process"/>
    <property type="evidence" value="ECO:0007669"/>
    <property type="project" value="InterPro"/>
</dbReference>
<dbReference type="Proteomes" id="UP001299608">
    <property type="component" value="Unassembled WGS sequence"/>
</dbReference>
<dbReference type="FunFam" id="3.20.110.10:FF:000002">
    <property type="entry name" value="alpha-mannosidase 2C1 isoform X1"/>
    <property type="match status" value="1"/>
</dbReference>
<dbReference type="PANTHER" id="PTHR46017:SF1">
    <property type="entry name" value="ALPHA-MANNOSIDASE 2C1"/>
    <property type="match status" value="1"/>
</dbReference>
<dbReference type="Gene3D" id="3.20.110.10">
    <property type="entry name" value="Glycoside hydrolase 38, N terminal domain"/>
    <property type="match status" value="1"/>
</dbReference>
<organism evidence="6 7">
    <name type="scientific">Enterocloster aldenensis</name>
    <dbReference type="NCBI Taxonomy" id="358742"/>
    <lineage>
        <taxon>Bacteria</taxon>
        <taxon>Bacillati</taxon>
        <taxon>Bacillota</taxon>
        <taxon>Clostridia</taxon>
        <taxon>Lachnospirales</taxon>
        <taxon>Lachnospiraceae</taxon>
        <taxon>Enterocloster</taxon>
    </lineage>
</organism>
<evidence type="ECO:0000313" key="7">
    <source>
        <dbReference type="Proteomes" id="UP001299608"/>
    </source>
</evidence>
<evidence type="ECO:0000256" key="4">
    <source>
        <dbReference type="ARBA" id="ARBA00023295"/>
    </source>
</evidence>
<comment type="caution">
    <text evidence="6">The sequence shown here is derived from an EMBL/GenBank/DDBJ whole genome shotgun (WGS) entry which is preliminary data.</text>
</comment>
<name>A0AAW5C594_9FIRM</name>
<dbReference type="CDD" id="cd10789">
    <property type="entry name" value="GH38N_AMII_ER_cytosolic"/>
    <property type="match status" value="1"/>
</dbReference>
<dbReference type="Pfam" id="PF09261">
    <property type="entry name" value="Alpha-mann_mid"/>
    <property type="match status" value="1"/>
</dbReference>
<dbReference type="Pfam" id="PF17677">
    <property type="entry name" value="Glyco_hydro38C2"/>
    <property type="match status" value="1"/>
</dbReference>
<evidence type="ECO:0000256" key="3">
    <source>
        <dbReference type="ARBA" id="ARBA00022801"/>
    </source>
</evidence>
<dbReference type="AlphaFoldDB" id="A0AAW5C594"/>
<dbReference type="GO" id="GO:0046872">
    <property type="term" value="F:metal ion binding"/>
    <property type="evidence" value="ECO:0007669"/>
    <property type="project" value="UniProtKB-KW"/>
</dbReference>
<dbReference type="SMART" id="SM00872">
    <property type="entry name" value="Alpha-mann_mid"/>
    <property type="match status" value="1"/>
</dbReference>